<accession>A0A0G0GLV9</accession>
<dbReference type="InterPro" id="IPR057264">
    <property type="entry name" value="Ribosomal_uL24_C"/>
</dbReference>
<evidence type="ECO:0000256" key="4">
    <source>
        <dbReference type="ARBA" id="ARBA00035206"/>
    </source>
</evidence>
<keyword evidence="5" id="KW-0694">RNA-binding</keyword>
<keyword evidence="2 5" id="KW-0689">Ribosomal protein</keyword>
<evidence type="ECO:0000256" key="1">
    <source>
        <dbReference type="ARBA" id="ARBA00010618"/>
    </source>
</evidence>
<dbReference type="InterPro" id="IPR005825">
    <property type="entry name" value="Ribosomal_uL24_CS"/>
</dbReference>
<comment type="function">
    <text evidence="5">One of the proteins that surrounds the polypeptide exit tunnel on the outside of the subunit.</text>
</comment>
<feature type="domain" description="KOW" evidence="7">
    <location>
        <begin position="2"/>
        <end position="29"/>
    </location>
</feature>
<dbReference type="AlphaFoldDB" id="A0A0G0GLV9"/>
<comment type="caution">
    <text evidence="8">The sequence shown here is derived from an EMBL/GenBank/DDBJ whole genome shotgun (WGS) entry which is preliminary data.</text>
</comment>
<dbReference type="PROSITE" id="PS01108">
    <property type="entry name" value="RIBOSOMAL_L24"/>
    <property type="match status" value="1"/>
</dbReference>
<dbReference type="GO" id="GO:1990904">
    <property type="term" value="C:ribonucleoprotein complex"/>
    <property type="evidence" value="ECO:0007669"/>
    <property type="project" value="UniProtKB-KW"/>
</dbReference>
<comment type="subunit">
    <text evidence="5">Part of the 50S ribosomal subunit.</text>
</comment>
<dbReference type="SUPFAM" id="SSF50104">
    <property type="entry name" value="Translation proteins SH3-like domain"/>
    <property type="match status" value="1"/>
</dbReference>
<dbReference type="GO" id="GO:0003735">
    <property type="term" value="F:structural constituent of ribosome"/>
    <property type="evidence" value="ECO:0007669"/>
    <property type="project" value="InterPro"/>
</dbReference>
<reference evidence="8 9" key="1">
    <citation type="journal article" date="2015" name="Nature">
        <title>rRNA introns, odd ribosomes, and small enigmatic genomes across a large radiation of phyla.</title>
        <authorList>
            <person name="Brown C.T."/>
            <person name="Hug L.A."/>
            <person name="Thomas B.C."/>
            <person name="Sharon I."/>
            <person name="Castelle C.J."/>
            <person name="Singh A."/>
            <person name="Wilkins M.J."/>
            <person name="Williams K.H."/>
            <person name="Banfield J.F."/>
        </authorList>
    </citation>
    <scope>NUCLEOTIDE SEQUENCE [LARGE SCALE GENOMIC DNA]</scope>
</reference>
<dbReference type="SMART" id="SM00739">
    <property type="entry name" value="KOW"/>
    <property type="match status" value="1"/>
</dbReference>
<dbReference type="NCBIfam" id="TIGR01079">
    <property type="entry name" value="rplX_bact"/>
    <property type="match status" value="1"/>
</dbReference>
<dbReference type="PATRIC" id="fig|1619046.3.peg.835"/>
<dbReference type="InterPro" id="IPR014722">
    <property type="entry name" value="Rib_uL2_dom2"/>
</dbReference>
<evidence type="ECO:0000256" key="3">
    <source>
        <dbReference type="ARBA" id="ARBA00023274"/>
    </source>
</evidence>
<dbReference type="Gene3D" id="2.30.30.30">
    <property type="match status" value="1"/>
</dbReference>
<evidence type="ECO:0000313" key="8">
    <source>
        <dbReference type="EMBL" id="KKQ27120.1"/>
    </source>
</evidence>
<dbReference type="Proteomes" id="UP000034849">
    <property type="component" value="Unassembled WGS sequence"/>
</dbReference>
<dbReference type="GO" id="GO:0006412">
    <property type="term" value="P:translation"/>
    <property type="evidence" value="ECO:0007669"/>
    <property type="project" value="UniProtKB-UniRule"/>
</dbReference>
<evidence type="ECO:0000256" key="2">
    <source>
        <dbReference type="ARBA" id="ARBA00022980"/>
    </source>
</evidence>
<keyword evidence="3 5" id="KW-0687">Ribonucleoprotein</keyword>
<gene>
    <name evidence="5" type="primary">rplX</name>
    <name evidence="8" type="ORF">US42_C0014G0017</name>
</gene>
<dbReference type="InterPro" id="IPR003256">
    <property type="entry name" value="Ribosomal_uL24"/>
</dbReference>
<comment type="function">
    <text evidence="5">One of two assembly initiator proteins, it binds directly to the 5'-end of the 23S rRNA, where it nucleates assembly of the 50S subunit.</text>
</comment>
<keyword evidence="5" id="KW-0699">rRNA-binding</keyword>
<protein>
    <recommendedName>
        <fullName evidence="4 5">Large ribosomal subunit protein uL24</fullName>
    </recommendedName>
</protein>
<evidence type="ECO:0000256" key="6">
    <source>
        <dbReference type="RuleBase" id="RU003477"/>
    </source>
</evidence>
<dbReference type="HAMAP" id="MF_01326_B">
    <property type="entry name" value="Ribosomal_uL24_B"/>
    <property type="match status" value="1"/>
</dbReference>
<name>A0A0G0GLV9_9BACT</name>
<dbReference type="InterPro" id="IPR041988">
    <property type="entry name" value="Ribosomal_uL24_KOW"/>
</dbReference>
<dbReference type="Pfam" id="PF17136">
    <property type="entry name" value="ribosomal_L24"/>
    <property type="match status" value="1"/>
</dbReference>
<dbReference type="Pfam" id="PF00467">
    <property type="entry name" value="KOW"/>
    <property type="match status" value="1"/>
</dbReference>
<sequence length="106" mass="11839">MKIRTGDKVKVLSGKDRGKEGKVIQVLKNKTNDKYYAVVEGANLLKKHMRPRKQGEKGQIIELPAPLHISKVMLIDPKSGKATRVGYKMEGKEKKRVAKISGEIIS</sequence>
<comment type="similarity">
    <text evidence="1 5 6">Belongs to the universal ribosomal protein uL24 family.</text>
</comment>
<dbReference type="GO" id="GO:0019843">
    <property type="term" value="F:rRNA binding"/>
    <property type="evidence" value="ECO:0007669"/>
    <property type="project" value="UniProtKB-UniRule"/>
</dbReference>
<dbReference type="InterPro" id="IPR008991">
    <property type="entry name" value="Translation_prot_SH3-like_sf"/>
</dbReference>
<dbReference type="STRING" id="1619046.US42_C0014G0017"/>
<evidence type="ECO:0000313" key="9">
    <source>
        <dbReference type="Proteomes" id="UP000034849"/>
    </source>
</evidence>
<evidence type="ECO:0000259" key="7">
    <source>
        <dbReference type="SMART" id="SM00739"/>
    </source>
</evidence>
<evidence type="ECO:0000256" key="5">
    <source>
        <dbReference type="HAMAP-Rule" id="MF_01326"/>
    </source>
</evidence>
<dbReference type="CDD" id="cd06089">
    <property type="entry name" value="KOW_RPL26"/>
    <property type="match status" value="1"/>
</dbReference>
<dbReference type="InterPro" id="IPR005824">
    <property type="entry name" value="KOW"/>
</dbReference>
<dbReference type="EMBL" id="LBSX01000014">
    <property type="protein sequence ID" value="KKQ27120.1"/>
    <property type="molecule type" value="Genomic_DNA"/>
</dbReference>
<proteinExistence type="inferred from homology"/>
<dbReference type="GO" id="GO:0005840">
    <property type="term" value="C:ribosome"/>
    <property type="evidence" value="ECO:0007669"/>
    <property type="project" value="UniProtKB-KW"/>
</dbReference>
<dbReference type="PANTHER" id="PTHR12903">
    <property type="entry name" value="MITOCHONDRIAL RIBOSOMAL PROTEIN L24"/>
    <property type="match status" value="1"/>
</dbReference>
<organism evidence="8 9">
    <name type="scientific">Candidatus Magasanikbacteria bacterium GW2011_GWC2_37_14</name>
    <dbReference type="NCBI Taxonomy" id="1619046"/>
    <lineage>
        <taxon>Bacteria</taxon>
        <taxon>Candidatus Magasanikiibacteriota</taxon>
    </lineage>
</organism>